<organism evidence="2 3">
    <name type="scientific">Salinirubellus salinus</name>
    <dbReference type="NCBI Taxonomy" id="1364945"/>
    <lineage>
        <taxon>Archaea</taxon>
        <taxon>Methanobacteriati</taxon>
        <taxon>Methanobacteriota</taxon>
        <taxon>Stenosarchaea group</taxon>
        <taxon>Halobacteria</taxon>
        <taxon>Halobacteriales</taxon>
        <taxon>Natronomonadaceae</taxon>
        <taxon>Salinirubellus</taxon>
    </lineage>
</organism>
<dbReference type="KEGG" id="ssai:N0B31_20200"/>
<dbReference type="CDD" id="cd00077">
    <property type="entry name" value="HDc"/>
    <property type="match status" value="1"/>
</dbReference>
<dbReference type="AlphaFoldDB" id="A0A9E7R449"/>
<dbReference type="NCBIfam" id="TIGR00277">
    <property type="entry name" value="HDIG"/>
    <property type="match status" value="1"/>
</dbReference>
<dbReference type="GeneID" id="74944796"/>
<feature type="domain" description="HD" evidence="1">
    <location>
        <begin position="59"/>
        <end position="163"/>
    </location>
</feature>
<proteinExistence type="predicted"/>
<dbReference type="Pfam" id="PF01966">
    <property type="entry name" value="HD"/>
    <property type="match status" value="1"/>
</dbReference>
<dbReference type="Proteomes" id="UP001057580">
    <property type="component" value="Chromosome"/>
</dbReference>
<name>A0A9E7R449_9EURY</name>
<dbReference type="SUPFAM" id="SSF109604">
    <property type="entry name" value="HD-domain/PDEase-like"/>
    <property type="match status" value="1"/>
</dbReference>
<evidence type="ECO:0000313" key="2">
    <source>
        <dbReference type="EMBL" id="UWM54428.1"/>
    </source>
</evidence>
<evidence type="ECO:0000259" key="1">
    <source>
        <dbReference type="Pfam" id="PF01966"/>
    </source>
</evidence>
<dbReference type="InterPro" id="IPR006674">
    <property type="entry name" value="HD_domain"/>
</dbReference>
<dbReference type="RefSeq" id="WP_260593448.1">
    <property type="nucleotide sequence ID" value="NZ_CP104003.1"/>
</dbReference>
<dbReference type="EMBL" id="CP104003">
    <property type="protein sequence ID" value="UWM54428.1"/>
    <property type="molecule type" value="Genomic_DNA"/>
</dbReference>
<sequence>MHDAVRDAFPELADLADADLADRVAQVWADGLAASDFETLEAVPFSPKYAEDIGDVRLVDHTRDVTRWATTLADTAVSLQDVDLDRDIVLAGAVLHDVSKLHEYSAYADGMFGDQVPHPYYGVHMVAAADLPTHLQHIVVSHSGSTPVKPTTIEAKLVEYGDLLAVHGLFWNTAEKLFPND</sequence>
<dbReference type="InterPro" id="IPR003607">
    <property type="entry name" value="HD/PDEase_dom"/>
</dbReference>
<accession>A0A9E7R449</accession>
<dbReference type="Gene3D" id="1.10.3210.10">
    <property type="entry name" value="Hypothetical protein af1432"/>
    <property type="match status" value="1"/>
</dbReference>
<evidence type="ECO:0000313" key="3">
    <source>
        <dbReference type="Proteomes" id="UP001057580"/>
    </source>
</evidence>
<protein>
    <submittedName>
        <fullName evidence="2">HD domain-containing protein</fullName>
    </submittedName>
</protein>
<gene>
    <name evidence="2" type="ORF">N0B31_20200</name>
</gene>
<reference evidence="2" key="1">
    <citation type="submission" date="2022-09" db="EMBL/GenBank/DDBJ databases">
        <title>Diverse halophilic archaea isolated from saline environments.</title>
        <authorList>
            <person name="Cui H.-L."/>
        </authorList>
    </citation>
    <scope>NUCLEOTIDE SEQUENCE</scope>
    <source>
        <strain evidence="2">ZS-35-S2</strain>
    </source>
</reference>
<dbReference type="InterPro" id="IPR006675">
    <property type="entry name" value="HDIG_dom"/>
</dbReference>
<keyword evidence="3" id="KW-1185">Reference proteome</keyword>